<evidence type="ECO:0000313" key="3">
    <source>
        <dbReference type="Proteomes" id="UP000184375"/>
    </source>
</evidence>
<keyword evidence="3" id="KW-1185">Reference proteome</keyword>
<gene>
    <name evidence="2" type="ORF">SAMN05660826_00252</name>
</gene>
<accession>A0A1M7G3A6</accession>
<feature type="domain" description="Flagellar hook-length control protein-like C-terminal" evidence="1">
    <location>
        <begin position="280"/>
        <end position="347"/>
    </location>
</feature>
<evidence type="ECO:0000313" key="2">
    <source>
        <dbReference type="EMBL" id="SHM10635.1"/>
    </source>
</evidence>
<name>A0A1M7G3A6_9FIRM</name>
<dbReference type="RefSeq" id="WP_073253448.1">
    <property type="nucleotide sequence ID" value="NZ_FRCR01000001.1"/>
</dbReference>
<organism evidence="2 3">
    <name type="scientific">Caldanaerovirga acetigignens</name>
    <dbReference type="NCBI Taxonomy" id="447595"/>
    <lineage>
        <taxon>Bacteria</taxon>
        <taxon>Bacillati</taxon>
        <taxon>Bacillota</taxon>
        <taxon>Clostridia</taxon>
        <taxon>Thermosediminibacterales</taxon>
        <taxon>Thermosediminibacteraceae</taxon>
        <taxon>Caldanaerovirga</taxon>
    </lineage>
</organism>
<dbReference type="Gene3D" id="3.30.750.140">
    <property type="match status" value="1"/>
</dbReference>
<dbReference type="InterPro" id="IPR021136">
    <property type="entry name" value="Flagellar_hook_control-like_C"/>
</dbReference>
<dbReference type="InterPro" id="IPR038610">
    <property type="entry name" value="FliK-like_C_sf"/>
</dbReference>
<dbReference type="STRING" id="447595.SAMN05660826_00252"/>
<dbReference type="Proteomes" id="UP000184375">
    <property type="component" value="Unassembled WGS sequence"/>
</dbReference>
<evidence type="ECO:0000259" key="1">
    <source>
        <dbReference type="Pfam" id="PF02120"/>
    </source>
</evidence>
<dbReference type="EMBL" id="FRCR01000001">
    <property type="protein sequence ID" value="SHM10635.1"/>
    <property type="molecule type" value="Genomic_DNA"/>
</dbReference>
<proteinExistence type="predicted"/>
<protein>
    <submittedName>
        <fullName evidence="2">Hook-length control protein FliK</fullName>
    </submittedName>
</protein>
<sequence length="414" mass="47185">MTGQIVTAISAPVIENKFYTPSQLQKAKIAYMEYYSNFDQLLELLLEEAKNVEGSGKDDESPDNFVLLMQLLNLLPCGEKLNAIKLELGEPDTINNEAAEFKIAEIIGDKAREVNMLLDSEKRSFPSPIEVPKDNTANAYKGKNEVIIVNTKSTLMNNSTSYENTRVSNAMKDRAVKQKEVPKEIKLMNEKKGEILDFEKVVMEKDGQRVSRGVPKVPEINVETFEIILQIPSAEKTNTINVVFEKNEKLIPDNYKEKILFIKDAIFDELVEKVQVAVKEGSMKEIKIKIKPEYLGEMMVRIAQDKGEVKAEFFVKNAIMKELLQSSIQEIKGQMAKQGYELSDIKIYDFPMQFDMRQQGEKYENDRYNNSHYRKVLKTSEGVRGMIEKPIGEVTQDKALYGISDGFSIINYIV</sequence>
<dbReference type="OrthoDB" id="1726967at2"/>
<dbReference type="AlphaFoldDB" id="A0A1M7G3A6"/>
<reference evidence="3" key="1">
    <citation type="submission" date="2016-11" db="EMBL/GenBank/DDBJ databases">
        <authorList>
            <person name="Varghese N."/>
            <person name="Submissions S."/>
        </authorList>
    </citation>
    <scope>NUCLEOTIDE SEQUENCE [LARGE SCALE GENOMIC DNA]</scope>
    <source>
        <strain evidence="3">DSM 18802</strain>
    </source>
</reference>
<dbReference type="Pfam" id="PF02120">
    <property type="entry name" value="Flg_hook"/>
    <property type="match status" value="1"/>
</dbReference>
<dbReference type="CDD" id="cd17470">
    <property type="entry name" value="T3SS_Flik_C"/>
    <property type="match status" value="1"/>
</dbReference>